<protein>
    <submittedName>
        <fullName evidence="1">Uncharacterized protein</fullName>
    </submittedName>
</protein>
<proteinExistence type="predicted"/>
<reference evidence="1 2" key="1">
    <citation type="submission" date="2024-01" db="EMBL/GenBank/DDBJ databases">
        <title>Complete genome of Cladobotryum mycophilum ATHUM6906.</title>
        <authorList>
            <person name="Christinaki A.C."/>
            <person name="Myridakis A.I."/>
            <person name="Kouvelis V.N."/>
        </authorList>
    </citation>
    <scope>NUCLEOTIDE SEQUENCE [LARGE SCALE GENOMIC DNA]</scope>
    <source>
        <strain evidence="1 2">ATHUM6906</strain>
    </source>
</reference>
<dbReference type="Proteomes" id="UP001338125">
    <property type="component" value="Unassembled WGS sequence"/>
</dbReference>
<name>A0ABR0SCD3_9HYPO</name>
<comment type="caution">
    <text evidence="1">The sequence shown here is derived from an EMBL/GenBank/DDBJ whole genome shotgun (WGS) entry which is preliminary data.</text>
</comment>
<dbReference type="EMBL" id="JAVFKD010000015">
    <property type="protein sequence ID" value="KAK5989286.1"/>
    <property type="molecule type" value="Genomic_DNA"/>
</dbReference>
<gene>
    <name evidence="1" type="ORF">PT974_10799</name>
</gene>
<sequence>MAVDGWAPGCFSLGTDQAYPIYTYQTLRLLTIVDFPHSIDLDLRAVLRVVIIIYSLHYATLRTSSRPVDMVFSIMGLFRVALNPKNFRAEDRLGATIALARRILDKGGSPNWLACSLSLPSHPSISSFPDFPTTRVDSLAVYTVSNTGGTTEVDVATLMADIDGWLGTEDITAATMDASGFLSFKAKSVPIEWTGECKPVVNDERGSTAYEDQILRFHSAENAQGYMVSHDNKIWRIKTAESETVHTGDGPIRAYAVVLGRMFTEMSTRFFDPGMLVRVIVLKEHADGMLSRPGSGSWFTLNRISSHTDDWDERDFII</sequence>
<organism evidence="1 2">
    <name type="scientific">Cladobotryum mycophilum</name>
    <dbReference type="NCBI Taxonomy" id="491253"/>
    <lineage>
        <taxon>Eukaryota</taxon>
        <taxon>Fungi</taxon>
        <taxon>Dikarya</taxon>
        <taxon>Ascomycota</taxon>
        <taxon>Pezizomycotina</taxon>
        <taxon>Sordariomycetes</taxon>
        <taxon>Hypocreomycetidae</taxon>
        <taxon>Hypocreales</taxon>
        <taxon>Hypocreaceae</taxon>
        <taxon>Cladobotryum</taxon>
    </lineage>
</organism>
<accession>A0ABR0SCD3</accession>
<evidence type="ECO:0000313" key="1">
    <source>
        <dbReference type="EMBL" id="KAK5989286.1"/>
    </source>
</evidence>
<evidence type="ECO:0000313" key="2">
    <source>
        <dbReference type="Proteomes" id="UP001338125"/>
    </source>
</evidence>
<keyword evidence="2" id="KW-1185">Reference proteome</keyword>